<evidence type="ECO:0000313" key="2">
    <source>
        <dbReference type="EMBL" id="KZT32055.1"/>
    </source>
</evidence>
<accession>A0A165XCD0</accession>
<gene>
    <name evidence="2" type="ORF">SISSUDRAFT_1067236</name>
</gene>
<dbReference type="Proteomes" id="UP000076798">
    <property type="component" value="Unassembled WGS sequence"/>
</dbReference>
<protein>
    <submittedName>
        <fullName evidence="2">Uncharacterized protein</fullName>
    </submittedName>
</protein>
<evidence type="ECO:0000313" key="3">
    <source>
        <dbReference type="Proteomes" id="UP000076798"/>
    </source>
</evidence>
<sequence>MDILEFGNRSQLPVTRNFGKSPVVTGLWNSNPWSPLVLPLYFALDQWLPGYQNTALQFLTDEYESVYIDIMAGLQKVHDDPVYGPLLMERLEDWASDAAHETAKPPRQPISVTLSGPQAQPLPSAGSSRLPSVAPLQRRSTSPRADASSSTSSSDDNQEADGPQGDENVTSDAE</sequence>
<reference evidence="2 3" key="1">
    <citation type="journal article" date="2016" name="Mol. Biol. Evol.">
        <title>Comparative Genomics of Early-Diverging Mushroom-Forming Fungi Provides Insights into the Origins of Lignocellulose Decay Capabilities.</title>
        <authorList>
            <person name="Nagy L.G."/>
            <person name="Riley R."/>
            <person name="Tritt A."/>
            <person name="Adam C."/>
            <person name="Daum C."/>
            <person name="Floudas D."/>
            <person name="Sun H."/>
            <person name="Yadav J.S."/>
            <person name="Pangilinan J."/>
            <person name="Larsson K.H."/>
            <person name="Matsuura K."/>
            <person name="Barry K."/>
            <person name="Labutti K."/>
            <person name="Kuo R."/>
            <person name="Ohm R.A."/>
            <person name="Bhattacharya S.S."/>
            <person name="Shirouzu T."/>
            <person name="Yoshinaga Y."/>
            <person name="Martin F.M."/>
            <person name="Grigoriev I.V."/>
            <person name="Hibbett D.S."/>
        </authorList>
    </citation>
    <scope>NUCLEOTIDE SEQUENCE [LARGE SCALE GENOMIC DNA]</scope>
    <source>
        <strain evidence="2 3">HHB10207 ss-3</strain>
    </source>
</reference>
<keyword evidence="3" id="KW-1185">Reference proteome</keyword>
<organism evidence="2 3">
    <name type="scientific">Sistotremastrum suecicum HHB10207 ss-3</name>
    <dbReference type="NCBI Taxonomy" id="1314776"/>
    <lineage>
        <taxon>Eukaryota</taxon>
        <taxon>Fungi</taxon>
        <taxon>Dikarya</taxon>
        <taxon>Basidiomycota</taxon>
        <taxon>Agaricomycotina</taxon>
        <taxon>Agaricomycetes</taxon>
        <taxon>Sistotremastrales</taxon>
        <taxon>Sistotremastraceae</taxon>
        <taxon>Sistotremastrum</taxon>
    </lineage>
</organism>
<name>A0A165XCD0_9AGAM</name>
<dbReference type="AlphaFoldDB" id="A0A165XCD0"/>
<feature type="region of interest" description="Disordered" evidence="1">
    <location>
        <begin position="97"/>
        <end position="174"/>
    </location>
</feature>
<feature type="compositionally biased region" description="Low complexity" evidence="1">
    <location>
        <begin position="138"/>
        <end position="155"/>
    </location>
</feature>
<evidence type="ECO:0000256" key="1">
    <source>
        <dbReference type="SAM" id="MobiDB-lite"/>
    </source>
</evidence>
<dbReference type="EMBL" id="KV428396">
    <property type="protein sequence ID" value="KZT32055.1"/>
    <property type="molecule type" value="Genomic_DNA"/>
</dbReference>
<proteinExistence type="predicted"/>